<reference evidence="1 2" key="1">
    <citation type="submission" date="2021-01" db="EMBL/GenBank/DDBJ databases">
        <title>Whole genome shotgun sequence of Catellatospora chokoriensis NBRC 107358.</title>
        <authorList>
            <person name="Komaki H."/>
            <person name="Tamura T."/>
        </authorList>
    </citation>
    <scope>NUCLEOTIDE SEQUENCE [LARGE SCALE GENOMIC DNA]</scope>
    <source>
        <strain evidence="1 2">NBRC 107358</strain>
    </source>
</reference>
<accession>A0A8J3JY58</accession>
<dbReference type="AlphaFoldDB" id="A0A8J3JY58"/>
<protein>
    <submittedName>
        <fullName evidence="1">Uncharacterized protein</fullName>
    </submittedName>
</protein>
<gene>
    <name evidence="1" type="ORF">Cch02nite_24610</name>
</gene>
<organism evidence="1 2">
    <name type="scientific">Catellatospora chokoriensis</name>
    <dbReference type="NCBI Taxonomy" id="310353"/>
    <lineage>
        <taxon>Bacteria</taxon>
        <taxon>Bacillati</taxon>
        <taxon>Actinomycetota</taxon>
        <taxon>Actinomycetes</taxon>
        <taxon>Micromonosporales</taxon>
        <taxon>Micromonosporaceae</taxon>
        <taxon>Catellatospora</taxon>
    </lineage>
</organism>
<evidence type="ECO:0000313" key="2">
    <source>
        <dbReference type="Proteomes" id="UP000619293"/>
    </source>
</evidence>
<comment type="caution">
    <text evidence="1">The sequence shown here is derived from an EMBL/GenBank/DDBJ whole genome shotgun (WGS) entry which is preliminary data.</text>
</comment>
<sequence>MPDIAARLGVARSTAFTWVRHVPLRDTGERAARRREHSKRMTDAQWSRHRLERDQRHRKVVGTAAVRVGRLTERELRLVGAVLYWSEGAKHKPWRPTDWQVTFTNSDPVLVELFLRFVESTGRSRHDLRYRLSVHESADVPAVQAWWAEKRRLVEGTVGSVTLKRHTPSTGRHNQGVEYRGCLVVTVPRGRELYWHIEGLLEGLARSGRPEAAG</sequence>
<dbReference type="EMBL" id="BONG01000012">
    <property type="protein sequence ID" value="GIF89017.1"/>
    <property type="molecule type" value="Genomic_DNA"/>
</dbReference>
<evidence type="ECO:0000313" key="1">
    <source>
        <dbReference type="EMBL" id="GIF89017.1"/>
    </source>
</evidence>
<dbReference type="Proteomes" id="UP000619293">
    <property type="component" value="Unassembled WGS sequence"/>
</dbReference>
<keyword evidence="2" id="KW-1185">Reference proteome</keyword>
<name>A0A8J3JY58_9ACTN</name>
<proteinExistence type="predicted"/>